<accession>A0ABU7BPP7</accession>
<feature type="signal peptide" evidence="1">
    <location>
        <begin position="1"/>
        <end position="24"/>
    </location>
</feature>
<protein>
    <submittedName>
        <fullName evidence="2">Uncharacterized protein</fullName>
    </submittedName>
</protein>
<keyword evidence="3" id="KW-1185">Reference proteome</keyword>
<evidence type="ECO:0000313" key="3">
    <source>
        <dbReference type="Proteomes" id="UP001345963"/>
    </source>
</evidence>
<proteinExistence type="predicted"/>
<feature type="chain" id="PRO_5045451916" evidence="1">
    <location>
        <begin position="25"/>
        <end position="110"/>
    </location>
</feature>
<gene>
    <name evidence="2" type="ORF">ATANTOWER_010129</name>
</gene>
<evidence type="ECO:0000256" key="1">
    <source>
        <dbReference type="SAM" id="SignalP"/>
    </source>
</evidence>
<dbReference type="EMBL" id="JAHUTI010061273">
    <property type="protein sequence ID" value="MED6252319.1"/>
    <property type="molecule type" value="Genomic_DNA"/>
</dbReference>
<comment type="caution">
    <text evidence="2">The sequence shown here is derived from an EMBL/GenBank/DDBJ whole genome shotgun (WGS) entry which is preliminary data.</text>
</comment>
<keyword evidence="1" id="KW-0732">Signal</keyword>
<reference evidence="2 3" key="1">
    <citation type="submission" date="2021-07" db="EMBL/GenBank/DDBJ databases">
        <authorList>
            <person name="Palmer J.M."/>
        </authorList>
    </citation>
    <scope>NUCLEOTIDE SEQUENCE [LARGE SCALE GENOMIC DNA]</scope>
    <source>
        <strain evidence="2 3">AT_MEX2019</strain>
        <tissue evidence="2">Muscle</tissue>
    </source>
</reference>
<name>A0ABU7BPP7_9TELE</name>
<dbReference type="Proteomes" id="UP001345963">
    <property type="component" value="Unassembled WGS sequence"/>
</dbReference>
<organism evidence="2 3">
    <name type="scientific">Ataeniobius toweri</name>
    <dbReference type="NCBI Taxonomy" id="208326"/>
    <lineage>
        <taxon>Eukaryota</taxon>
        <taxon>Metazoa</taxon>
        <taxon>Chordata</taxon>
        <taxon>Craniata</taxon>
        <taxon>Vertebrata</taxon>
        <taxon>Euteleostomi</taxon>
        <taxon>Actinopterygii</taxon>
        <taxon>Neopterygii</taxon>
        <taxon>Teleostei</taxon>
        <taxon>Neoteleostei</taxon>
        <taxon>Acanthomorphata</taxon>
        <taxon>Ovalentaria</taxon>
        <taxon>Atherinomorphae</taxon>
        <taxon>Cyprinodontiformes</taxon>
        <taxon>Goodeidae</taxon>
        <taxon>Ataeniobius</taxon>
    </lineage>
</organism>
<evidence type="ECO:0000313" key="2">
    <source>
        <dbReference type="EMBL" id="MED6252319.1"/>
    </source>
</evidence>
<sequence>MWCVFLFEPVCIILTLYRLEQGLATPVLECHCLAMFGCIPAPTHLNHMAELPDLAINSSFDSSVLKQGCVAGHWHSGTGDSDNFICKALSNKVLKKLQKDKKTIKQYNAV</sequence>